<dbReference type="GO" id="GO:0005739">
    <property type="term" value="C:mitochondrion"/>
    <property type="evidence" value="ECO:0007669"/>
    <property type="project" value="UniProtKB-SubCell"/>
</dbReference>
<dbReference type="GO" id="GO:0007005">
    <property type="term" value="P:mitochondrion organization"/>
    <property type="evidence" value="ECO:0007669"/>
    <property type="project" value="InterPro"/>
</dbReference>
<organism evidence="8 9">
    <name type="scientific">Laetiporus sulphureus 93-53</name>
    <dbReference type="NCBI Taxonomy" id="1314785"/>
    <lineage>
        <taxon>Eukaryota</taxon>
        <taxon>Fungi</taxon>
        <taxon>Dikarya</taxon>
        <taxon>Basidiomycota</taxon>
        <taxon>Agaricomycotina</taxon>
        <taxon>Agaricomycetes</taxon>
        <taxon>Polyporales</taxon>
        <taxon>Laetiporus</taxon>
    </lineage>
</organism>
<evidence type="ECO:0000313" key="8">
    <source>
        <dbReference type="EMBL" id="KZT05257.1"/>
    </source>
</evidence>
<dbReference type="InParanoid" id="A0A165DN96"/>
<dbReference type="AlphaFoldDB" id="A0A165DN96"/>
<feature type="compositionally biased region" description="Basic and acidic residues" evidence="5">
    <location>
        <begin position="121"/>
        <end position="136"/>
    </location>
</feature>
<dbReference type="Gene3D" id="3.40.50.1440">
    <property type="entry name" value="Tubulin/FtsZ, GTPase domain"/>
    <property type="match status" value="2"/>
</dbReference>
<dbReference type="EMBL" id="KV427631">
    <property type="protein sequence ID" value="KZT05257.1"/>
    <property type="molecule type" value="Genomic_DNA"/>
</dbReference>
<proteinExistence type="inferred from homology"/>
<feature type="region of interest" description="Disordered" evidence="5">
    <location>
        <begin position="417"/>
        <end position="439"/>
    </location>
</feature>
<evidence type="ECO:0000313" key="9">
    <source>
        <dbReference type="Proteomes" id="UP000076871"/>
    </source>
</evidence>
<gene>
    <name evidence="8" type="ORF">LAESUDRAFT_737604</name>
</gene>
<dbReference type="InterPro" id="IPR049942">
    <property type="entry name" value="DML1/Misato"/>
</dbReference>
<dbReference type="PANTHER" id="PTHR13391:SF0">
    <property type="entry name" value="PROTEIN MISATO HOMOLOG 1"/>
    <property type="match status" value="1"/>
</dbReference>
<evidence type="ECO:0000256" key="2">
    <source>
        <dbReference type="ARBA" id="ARBA00004173"/>
    </source>
</evidence>
<dbReference type="GeneID" id="63827838"/>
<dbReference type="SUPFAM" id="SSF52490">
    <property type="entry name" value="Tubulin nucleotide-binding domain-like"/>
    <property type="match status" value="1"/>
</dbReference>
<dbReference type="Pfam" id="PF14881">
    <property type="entry name" value="Tubulin_3"/>
    <property type="match status" value="1"/>
</dbReference>
<keyword evidence="4" id="KW-0496">Mitochondrion</keyword>
<feature type="region of interest" description="Disordered" evidence="5">
    <location>
        <begin position="109"/>
        <end position="137"/>
    </location>
</feature>
<dbReference type="Proteomes" id="UP000076871">
    <property type="component" value="Unassembled WGS sequence"/>
</dbReference>
<evidence type="ECO:0000256" key="3">
    <source>
        <dbReference type="ARBA" id="ARBA00008507"/>
    </source>
</evidence>
<protein>
    <submittedName>
        <fullName evidence="8">Tubulin nucleotide-binding domain-like protein</fullName>
    </submittedName>
</protein>
<dbReference type="OrthoDB" id="271881at2759"/>
<comment type="similarity">
    <text evidence="3">Belongs to the misato family.</text>
</comment>
<dbReference type="Pfam" id="PF10644">
    <property type="entry name" value="Misat_Tub_SegII"/>
    <property type="match status" value="1"/>
</dbReference>
<comment type="subcellular location">
    <subcellularLocation>
        <location evidence="2">Mitochondrion</location>
    </subcellularLocation>
</comment>
<feature type="domain" description="DML1/Misato tubulin" evidence="7">
    <location>
        <begin position="138"/>
        <end position="191"/>
    </location>
</feature>
<keyword evidence="9" id="KW-1185">Reference proteome</keyword>
<dbReference type="PANTHER" id="PTHR13391">
    <property type="entry name" value="MITOCHONDRIAL DISTRIBUTION REGULATOR MISATO"/>
    <property type="match status" value="1"/>
</dbReference>
<accession>A0A165DN96</accession>
<dbReference type="InterPro" id="IPR019605">
    <property type="entry name" value="Misato_II_tubulin-like"/>
</dbReference>
<feature type="domain" description="Misato Segment II tubulin-like" evidence="6">
    <location>
        <begin position="2"/>
        <end position="115"/>
    </location>
</feature>
<dbReference type="InterPro" id="IPR036525">
    <property type="entry name" value="Tubulin/FtsZ_GTPase_sf"/>
</dbReference>
<evidence type="ECO:0000259" key="7">
    <source>
        <dbReference type="Pfam" id="PF14881"/>
    </source>
</evidence>
<evidence type="ECO:0000259" key="6">
    <source>
        <dbReference type="Pfam" id="PF10644"/>
    </source>
</evidence>
<evidence type="ECO:0000256" key="5">
    <source>
        <dbReference type="SAM" id="MobiDB-lite"/>
    </source>
</evidence>
<evidence type="ECO:0000256" key="4">
    <source>
        <dbReference type="ARBA" id="ARBA00023128"/>
    </source>
</evidence>
<name>A0A165DN96_9APHY</name>
<evidence type="ECO:0000256" key="1">
    <source>
        <dbReference type="ARBA" id="ARBA00003757"/>
    </source>
</evidence>
<dbReference type="RefSeq" id="XP_040762997.1">
    <property type="nucleotide sequence ID" value="XM_040910809.1"/>
</dbReference>
<sequence length="520" mass="58116">MKEIIYIQAGQFANYVGTHFWNTQESYFTYEEGEESDVVHDVSFREGLTQNGESTFCPRLLLFDRKAHFGPLSSASGLYGSETGGEEEATASWSGNVVEYRQERIPESDYHKSLNAEEVERESPHAETGEHSHAADTQKGNVRYWSDFSRVDFHPRSLQKLPDLPEWKSYAGDWNLGKEIFKQHDKGIEVINDTPAYGGFTDAFLTAFRDEFPKIPCLSVPLLSHICPGTLEADEERGMARVINDALCLRSLDTLATMSILIQAPETWTTGEWLHGINLNRNSLYQTSAIISAHLESSTLPLRLKGSTDDLTSACEMLNREGETRFAQLSGVFPLHSPVQPDRDFVRRMYDFSAFPGSGGAVPHAEHEILDYAKIYVARGFSASDRRTFDKWCEPHRPVPYNIYAPAYPIPTSFPPFLTSPPPPPPPHTASHHPSTPAHAHVPTVRVLSSFCTTPHTARLFGAYAQAVEECAAHRPTVLETMGVERDEAKELKDVLWALRDGYAGAEGVVEEPELGEDEQ</sequence>
<dbReference type="InterPro" id="IPR029209">
    <property type="entry name" value="DML1/Misato_tubulin"/>
</dbReference>
<dbReference type="FunCoup" id="A0A165DN96">
    <property type="interactions" value="225"/>
</dbReference>
<reference evidence="8 9" key="1">
    <citation type="journal article" date="2016" name="Mol. Biol. Evol.">
        <title>Comparative Genomics of Early-Diverging Mushroom-Forming Fungi Provides Insights into the Origins of Lignocellulose Decay Capabilities.</title>
        <authorList>
            <person name="Nagy L.G."/>
            <person name="Riley R."/>
            <person name="Tritt A."/>
            <person name="Adam C."/>
            <person name="Daum C."/>
            <person name="Floudas D."/>
            <person name="Sun H."/>
            <person name="Yadav J.S."/>
            <person name="Pangilinan J."/>
            <person name="Larsson K.H."/>
            <person name="Matsuura K."/>
            <person name="Barry K."/>
            <person name="Labutti K."/>
            <person name="Kuo R."/>
            <person name="Ohm R.A."/>
            <person name="Bhattacharya S.S."/>
            <person name="Shirouzu T."/>
            <person name="Yoshinaga Y."/>
            <person name="Martin F.M."/>
            <person name="Grigoriev I.V."/>
            <person name="Hibbett D.S."/>
        </authorList>
    </citation>
    <scope>NUCLEOTIDE SEQUENCE [LARGE SCALE GENOMIC DNA]</scope>
    <source>
        <strain evidence="8 9">93-53</strain>
    </source>
</reference>
<feature type="compositionally biased region" description="Pro residues" evidence="5">
    <location>
        <begin position="417"/>
        <end position="428"/>
    </location>
</feature>
<dbReference type="STRING" id="1314785.A0A165DN96"/>
<comment type="function">
    <text evidence="1">Involved in the partitioning of the mitochondrial organelle and mitochondrial DNA (mtDNA) inheritance.</text>
</comment>